<dbReference type="SUPFAM" id="SSF51445">
    <property type="entry name" value="(Trans)glycosidases"/>
    <property type="match status" value="1"/>
</dbReference>
<dbReference type="OrthoDB" id="76388at2759"/>
<dbReference type="InterPro" id="IPR001223">
    <property type="entry name" value="Glyco_hydro18_cat"/>
</dbReference>
<dbReference type="SUPFAM" id="SSF54556">
    <property type="entry name" value="Chitinase insertion domain"/>
    <property type="match status" value="1"/>
</dbReference>
<dbReference type="Pfam" id="PF00704">
    <property type="entry name" value="Glyco_hydro_18"/>
    <property type="match status" value="1"/>
</dbReference>
<dbReference type="PROSITE" id="PS51910">
    <property type="entry name" value="GH18_2"/>
    <property type="match status" value="1"/>
</dbReference>
<evidence type="ECO:0000256" key="7">
    <source>
        <dbReference type="ARBA" id="ARBA00023326"/>
    </source>
</evidence>
<dbReference type="PANTHER" id="PTHR11177">
    <property type="entry name" value="CHITINASE"/>
    <property type="match status" value="1"/>
</dbReference>
<dbReference type="PROSITE" id="PS01095">
    <property type="entry name" value="GH18_1"/>
    <property type="match status" value="1"/>
</dbReference>
<keyword evidence="7" id="KW-0624">Polysaccharide degradation</keyword>
<keyword evidence="13" id="KW-1185">Reference proteome</keyword>
<dbReference type="GO" id="GO:0035885">
    <property type="term" value="F:exochitinase activity"/>
    <property type="evidence" value="ECO:0007669"/>
    <property type="project" value="EnsemblFungi"/>
</dbReference>
<proteinExistence type="inferred from homology"/>
<accession>A0A1L0CLV4</accession>
<feature type="domain" description="GH18" evidence="11">
    <location>
        <begin position="24"/>
        <end position="422"/>
    </location>
</feature>
<sequence>MRHLFRGIINKSPIEQENKTIEPLQFGQYYSNWSPYKPYEFDPSDMDLRQTTHVYYSFIGIDEKTCKVYLMDKFSDTEFTNKKLRKKHRPQGLIMEFNTLRGKVRENKHSPNEIEPDKSNHSNSLEINQKSKNFKFIMSIGGWSHAKSFHKLAQSKECLNTFVASCVDMVLANGFDGIDIDWEYPRNKKEYQAYVTIFKRLRVAFDNLEKQIFGMNYKTDNRWFYLSTAIPCDIDILKELHLKEIEPLVDGFNLMAYDLSGEWSQKTAYQSNLYSYDCDNEDISDIDSVVSFLLKRQKLESKKIILGIPLYGRSFTDVIVEDRINAIGANFTGVDNWFDKNSPGVWPTKEIYKLKGYRFYHDKDAVASYLYNHHKKHLIVFDDYECIKAKGEYINQKNLGGGFFWEANGDIIVKGHSTLSFALSDDHSLYFDKTDLKSIWQTQSMKDYYNNKVELFQDLTLNTQSQKIAQMLNH</sequence>
<dbReference type="EMBL" id="FQNF01000032">
    <property type="protein sequence ID" value="SGZ39845.1"/>
    <property type="molecule type" value="Genomic_DNA"/>
</dbReference>
<dbReference type="GO" id="GO:0006032">
    <property type="term" value="P:chitin catabolic process"/>
    <property type="evidence" value="ECO:0007669"/>
    <property type="project" value="UniProtKB-KW"/>
</dbReference>
<evidence type="ECO:0000256" key="4">
    <source>
        <dbReference type="ARBA" id="ARBA00023024"/>
    </source>
</evidence>
<keyword evidence="3 8" id="KW-0378">Hydrolase</keyword>
<dbReference type="Gene3D" id="3.10.50.10">
    <property type="match status" value="1"/>
</dbReference>
<organism evidence="12 13">
    <name type="scientific">Hanseniaspora guilliermondii</name>
    <dbReference type="NCBI Taxonomy" id="56406"/>
    <lineage>
        <taxon>Eukaryota</taxon>
        <taxon>Fungi</taxon>
        <taxon>Dikarya</taxon>
        <taxon>Ascomycota</taxon>
        <taxon>Saccharomycotina</taxon>
        <taxon>Saccharomycetes</taxon>
        <taxon>Saccharomycodales</taxon>
        <taxon>Saccharomycodaceae</taxon>
        <taxon>Hanseniaspora</taxon>
    </lineage>
</organism>
<keyword evidence="6 8" id="KW-0326">Glycosidase</keyword>
<keyword evidence="5" id="KW-0119">Carbohydrate metabolism</keyword>
<dbReference type="InterPro" id="IPR050314">
    <property type="entry name" value="Glycosyl_Hydrlase_18"/>
</dbReference>
<name>A0A1L0CLV4_9ASCO</name>
<evidence type="ECO:0000256" key="5">
    <source>
        <dbReference type="ARBA" id="ARBA00023277"/>
    </source>
</evidence>
<dbReference type="GO" id="GO:0030435">
    <property type="term" value="P:sporulation resulting in formation of a cellular spore"/>
    <property type="evidence" value="ECO:0007669"/>
    <property type="project" value="EnsemblFungi"/>
</dbReference>
<evidence type="ECO:0000256" key="1">
    <source>
        <dbReference type="ARBA" id="ARBA00000822"/>
    </source>
</evidence>
<evidence type="ECO:0000313" key="13">
    <source>
        <dbReference type="Proteomes" id="UP000183365"/>
    </source>
</evidence>
<evidence type="ECO:0000256" key="10">
    <source>
        <dbReference type="SAM" id="MobiDB-lite"/>
    </source>
</evidence>
<dbReference type="GO" id="GO:0008061">
    <property type="term" value="F:chitin binding"/>
    <property type="evidence" value="ECO:0007669"/>
    <property type="project" value="InterPro"/>
</dbReference>
<evidence type="ECO:0000256" key="8">
    <source>
        <dbReference type="RuleBase" id="RU000489"/>
    </source>
</evidence>
<dbReference type="AlphaFoldDB" id="A0A1L0CLV4"/>
<evidence type="ECO:0000313" key="12">
    <source>
        <dbReference type="EMBL" id="SGZ39845.1"/>
    </source>
</evidence>
<evidence type="ECO:0000259" key="11">
    <source>
        <dbReference type="PROSITE" id="PS51910"/>
    </source>
</evidence>
<dbReference type="PANTHER" id="PTHR11177:SF317">
    <property type="entry name" value="CHITINASE 12-RELATED"/>
    <property type="match status" value="1"/>
</dbReference>
<dbReference type="EC" id="3.2.1.14" evidence="2"/>
<dbReference type="InterPro" id="IPR001579">
    <property type="entry name" value="Glyco_hydro_18_chit_AS"/>
</dbReference>
<dbReference type="Gene3D" id="3.20.20.80">
    <property type="entry name" value="Glycosidases"/>
    <property type="match status" value="1"/>
</dbReference>
<dbReference type="InterPro" id="IPR029070">
    <property type="entry name" value="Chitinase_insertion_sf"/>
</dbReference>
<comment type="catalytic activity">
    <reaction evidence="1">
        <text>Random endo-hydrolysis of N-acetyl-beta-D-glucosaminide (1-&gt;4)-beta-linkages in chitin and chitodextrins.</text>
        <dbReference type="EC" id="3.2.1.14"/>
    </reaction>
</comment>
<evidence type="ECO:0000256" key="2">
    <source>
        <dbReference type="ARBA" id="ARBA00012729"/>
    </source>
</evidence>
<dbReference type="GO" id="GO:0000272">
    <property type="term" value="P:polysaccharide catabolic process"/>
    <property type="evidence" value="ECO:0007669"/>
    <property type="project" value="UniProtKB-KW"/>
</dbReference>
<evidence type="ECO:0000256" key="3">
    <source>
        <dbReference type="ARBA" id="ARBA00022801"/>
    </source>
</evidence>
<protein>
    <recommendedName>
        <fullName evidence="2">chitinase</fullName>
        <ecNumber evidence="2">3.2.1.14</ecNumber>
    </recommendedName>
</protein>
<reference evidence="13" key="1">
    <citation type="submission" date="2016-11" db="EMBL/GenBank/DDBJ databases">
        <authorList>
            <person name="Guldener U."/>
        </authorList>
    </citation>
    <scope>NUCLEOTIDE SEQUENCE [LARGE SCALE GENOMIC DNA]</scope>
</reference>
<evidence type="ECO:0000256" key="9">
    <source>
        <dbReference type="RuleBase" id="RU004453"/>
    </source>
</evidence>
<gene>
    <name evidence="12" type="ORF">HGUI_02045</name>
</gene>
<dbReference type="GO" id="GO:0008843">
    <property type="term" value="F:endochitinase activity"/>
    <property type="evidence" value="ECO:0007669"/>
    <property type="project" value="UniProtKB-EC"/>
</dbReference>
<keyword evidence="4" id="KW-0146">Chitin degradation</keyword>
<feature type="compositionally biased region" description="Basic and acidic residues" evidence="10">
    <location>
        <begin position="105"/>
        <end position="120"/>
    </location>
</feature>
<comment type="similarity">
    <text evidence="9">Belongs to the glycosyl hydrolase 18 family.</text>
</comment>
<evidence type="ECO:0000256" key="6">
    <source>
        <dbReference type="ARBA" id="ARBA00023295"/>
    </source>
</evidence>
<dbReference type="GO" id="GO:0005576">
    <property type="term" value="C:extracellular region"/>
    <property type="evidence" value="ECO:0007669"/>
    <property type="project" value="TreeGrafter"/>
</dbReference>
<dbReference type="VEuPathDB" id="FungiDB:HGUI_02045"/>
<dbReference type="InterPro" id="IPR017853">
    <property type="entry name" value="GH"/>
</dbReference>
<dbReference type="SMART" id="SM00636">
    <property type="entry name" value="Glyco_18"/>
    <property type="match status" value="1"/>
</dbReference>
<dbReference type="InterPro" id="IPR011583">
    <property type="entry name" value="Chitinase_II/V-like_cat"/>
</dbReference>
<feature type="region of interest" description="Disordered" evidence="10">
    <location>
        <begin position="105"/>
        <end position="124"/>
    </location>
</feature>
<dbReference type="Proteomes" id="UP000183365">
    <property type="component" value="Unassembled WGS sequence"/>
</dbReference>